<proteinExistence type="inferred from homology"/>
<dbReference type="CDD" id="cd07505">
    <property type="entry name" value="HAD_BPGM-like"/>
    <property type="match status" value="1"/>
</dbReference>
<comment type="similarity">
    <text evidence="2">Belongs to the HAD-like hydrolase superfamily. CbbY/CbbZ/Gph/YieH family.</text>
</comment>
<dbReference type="OrthoDB" id="9797743at2"/>
<dbReference type="SFLD" id="SFLDG01135">
    <property type="entry name" value="C1.5.6:_HAD__Beta-PGM__Phospha"/>
    <property type="match status" value="1"/>
</dbReference>
<dbReference type="InterPro" id="IPR023214">
    <property type="entry name" value="HAD_sf"/>
</dbReference>
<dbReference type="Proteomes" id="UP000325105">
    <property type="component" value="Unassembled WGS sequence"/>
</dbReference>
<evidence type="ECO:0000256" key="1">
    <source>
        <dbReference type="ARBA" id="ARBA00001946"/>
    </source>
</evidence>
<organism evidence="6 7">
    <name type="scientific">Sphingobacterium allocomposti</name>
    <dbReference type="NCBI Taxonomy" id="415956"/>
    <lineage>
        <taxon>Bacteria</taxon>
        <taxon>Pseudomonadati</taxon>
        <taxon>Bacteroidota</taxon>
        <taxon>Sphingobacteriia</taxon>
        <taxon>Sphingobacteriales</taxon>
        <taxon>Sphingobacteriaceae</taxon>
        <taxon>Sphingobacterium</taxon>
    </lineage>
</organism>
<dbReference type="PANTHER" id="PTHR46193:SF18">
    <property type="entry name" value="HEXITOL PHOSPHATASE B"/>
    <property type="match status" value="1"/>
</dbReference>
<dbReference type="GO" id="GO:0046872">
    <property type="term" value="F:metal ion binding"/>
    <property type="evidence" value="ECO:0007669"/>
    <property type="project" value="UniProtKB-KW"/>
</dbReference>
<keyword evidence="7" id="KW-1185">Reference proteome</keyword>
<evidence type="ECO:0000313" key="7">
    <source>
        <dbReference type="Proteomes" id="UP000325105"/>
    </source>
</evidence>
<dbReference type="EMBL" id="VNHX01000008">
    <property type="protein sequence ID" value="TYP96031.1"/>
    <property type="molecule type" value="Genomic_DNA"/>
</dbReference>
<dbReference type="InterPro" id="IPR041492">
    <property type="entry name" value="HAD_2"/>
</dbReference>
<dbReference type="SFLD" id="SFLDS00003">
    <property type="entry name" value="Haloacid_Dehalogenase"/>
    <property type="match status" value="1"/>
</dbReference>
<dbReference type="InterPro" id="IPR006439">
    <property type="entry name" value="HAD-SF_hydro_IA"/>
</dbReference>
<keyword evidence="4" id="KW-0460">Magnesium</keyword>
<evidence type="ECO:0000256" key="5">
    <source>
        <dbReference type="ARBA" id="ARBA00023277"/>
    </source>
</evidence>
<dbReference type="SUPFAM" id="SSF56784">
    <property type="entry name" value="HAD-like"/>
    <property type="match status" value="1"/>
</dbReference>
<dbReference type="PRINTS" id="PR00413">
    <property type="entry name" value="HADHALOGNASE"/>
</dbReference>
<protein>
    <submittedName>
        <fullName evidence="6">HAD superfamily hydrolase (TIGR01509 family)</fullName>
    </submittedName>
</protein>
<gene>
    <name evidence="6" type="ORF">BC792_108123</name>
</gene>
<keyword evidence="6" id="KW-0378">Hydrolase</keyword>
<dbReference type="PANTHER" id="PTHR46193">
    <property type="entry name" value="6-PHOSPHOGLUCONATE PHOSPHATASE"/>
    <property type="match status" value="1"/>
</dbReference>
<dbReference type="NCBIfam" id="TIGR01509">
    <property type="entry name" value="HAD-SF-IA-v3"/>
    <property type="match status" value="1"/>
</dbReference>
<reference evidence="6 7" key="1">
    <citation type="submission" date="2019-07" db="EMBL/GenBank/DDBJ databases">
        <title>Genomic Encyclopedia of Archaeal and Bacterial Type Strains, Phase II (KMG-II): from individual species to whole genera.</title>
        <authorList>
            <person name="Goeker M."/>
        </authorList>
    </citation>
    <scope>NUCLEOTIDE SEQUENCE [LARGE SCALE GENOMIC DNA]</scope>
    <source>
        <strain evidence="6 7">DSM 18850</strain>
    </source>
</reference>
<evidence type="ECO:0000256" key="3">
    <source>
        <dbReference type="ARBA" id="ARBA00022723"/>
    </source>
</evidence>
<dbReference type="SFLD" id="SFLDG01129">
    <property type="entry name" value="C1.5:_HAD__Beta-PGM__Phosphata"/>
    <property type="match status" value="1"/>
</dbReference>
<evidence type="ECO:0000313" key="6">
    <source>
        <dbReference type="EMBL" id="TYP96031.1"/>
    </source>
</evidence>
<dbReference type="GO" id="GO:0016787">
    <property type="term" value="F:hydrolase activity"/>
    <property type="evidence" value="ECO:0007669"/>
    <property type="project" value="UniProtKB-KW"/>
</dbReference>
<dbReference type="Gene3D" id="1.10.150.240">
    <property type="entry name" value="Putative phosphatase, domain 2"/>
    <property type="match status" value="1"/>
</dbReference>
<name>A0A5S5DJG8_9SPHI</name>
<keyword evidence="5" id="KW-0119">Carbohydrate metabolism</keyword>
<evidence type="ECO:0000256" key="2">
    <source>
        <dbReference type="ARBA" id="ARBA00006171"/>
    </source>
</evidence>
<dbReference type="AlphaFoldDB" id="A0A5S5DJG8"/>
<evidence type="ECO:0000256" key="4">
    <source>
        <dbReference type="ARBA" id="ARBA00022842"/>
    </source>
</evidence>
<accession>A0A5S5DJG8</accession>
<keyword evidence="3" id="KW-0479">Metal-binding</keyword>
<dbReference type="InterPro" id="IPR051600">
    <property type="entry name" value="Beta-PGM-like"/>
</dbReference>
<dbReference type="RefSeq" id="WP_148908479.1">
    <property type="nucleotide sequence ID" value="NZ_VNHX01000008.1"/>
</dbReference>
<dbReference type="Gene3D" id="3.40.50.1000">
    <property type="entry name" value="HAD superfamily/HAD-like"/>
    <property type="match status" value="1"/>
</dbReference>
<sequence length="220" mass="24769">MKNIQAVLFDLDGTLIDSEHFYYSNWKPILAQYFGLEISYDDWIEYFAGHTLVDNVRFLSEKWGIETTDEFMWKETRAAYAKSDMTNIALMPYAAEILDELQAAGKRIALVTSSFRTTVDTVLGHHGLLSYFEFFVTREKVSRPKPDPEPYVLATTLLGLPKEQVVAIEDTSTGFTSAQGAGLTCIAVTRQAAERRKLVEAPILLPGLQEVRELLLPSLP</sequence>
<comment type="caution">
    <text evidence="6">The sequence shown here is derived from an EMBL/GenBank/DDBJ whole genome shotgun (WGS) entry which is preliminary data.</text>
</comment>
<comment type="cofactor">
    <cofactor evidence="1">
        <name>Mg(2+)</name>
        <dbReference type="ChEBI" id="CHEBI:18420"/>
    </cofactor>
</comment>
<dbReference type="InterPro" id="IPR023198">
    <property type="entry name" value="PGP-like_dom2"/>
</dbReference>
<dbReference type="InterPro" id="IPR036412">
    <property type="entry name" value="HAD-like_sf"/>
</dbReference>
<dbReference type="Pfam" id="PF13419">
    <property type="entry name" value="HAD_2"/>
    <property type="match status" value="1"/>
</dbReference>